<dbReference type="EMBL" id="QGNW01000776">
    <property type="protein sequence ID" value="RVW62342.1"/>
    <property type="molecule type" value="Genomic_DNA"/>
</dbReference>
<reference evidence="1 2" key="1">
    <citation type="journal article" date="2018" name="PLoS Genet.">
        <title>Population sequencing reveals clonal diversity and ancestral inbreeding in the grapevine cultivar Chardonnay.</title>
        <authorList>
            <person name="Roach M.J."/>
            <person name="Johnson D.L."/>
            <person name="Bohlmann J."/>
            <person name="van Vuuren H.J."/>
            <person name="Jones S.J."/>
            <person name="Pretorius I.S."/>
            <person name="Schmidt S.A."/>
            <person name="Borneman A.R."/>
        </authorList>
    </citation>
    <scope>NUCLEOTIDE SEQUENCE [LARGE SCALE GENOMIC DNA]</scope>
    <source>
        <strain evidence="2">cv. Chardonnay</strain>
        <tissue evidence="1">Leaf</tissue>
    </source>
</reference>
<protein>
    <submittedName>
        <fullName evidence="1">Uncharacterized protein</fullName>
    </submittedName>
</protein>
<proteinExistence type="predicted"/>
<evidence type="ECO:0000313" key="2">
    <source>
        <dbReference type="Proteomes" id="UP000288805"/>
    </source>
</evidence>
<accession>A0A438FQW3</accession>
<dbReference type="Proteomes" id="UP000288805">
    <property type="component" value="Unassembled WGS sequence"/>
</dbReference>
<sequence>MRGGSYWFAVESKSFEVSVEEVQGKLRGIILERSRGLSSWIHLGDLSLGRLLDGVEECCREERAGRFVKSWEDEGRKFKLEGT</sequence>
<gene>
    <name evidence="1" type="ORF">CK203_062886</name>
</gene>
<evidence type="ECO:0000313" key="1">
    <source>
        <dbReference type="EMBL" id="RVW62342.1"/>
    </source>
</evidence>
<name>A0A438FQW3_VITVI</name>
<organism evidence="1 2">
    <name type="scientific">Vitis vinifera</name>
    <name type="common">Grape</name>
    <dbReference type="NCBI Taxonomy" id="29760"/>
    <lineage>
        <taxon>Eukaryota</taxon>
        <taxon>Viridiplantae</taxon>
        <taxon>Streptophyta</taxon>
        <taxon>Embryophyta</taxon>
        <taxon>Tracheophyta</taxon>
        <taxon>Spermatophyta</taxon>
        <taxon>Magnoliopsida</taxon>
        <taxon>eudicotyledons</taxon>
        <taxon>Gunneridae</taxon>
        <taxon>Pentapetalae</taxon>
        <taxon>rosids</taxon>
        <taxon>Vitales</taxon>
        <taxon>Vitaceae</taxon>
        <taxon>Viteae</taxon>
        <taxon>Vitis</taxon>
    </lineage>
</organism>
<comment type="caution">
    <text evidence="1">The sequence shown here is derived from an EMBL/GenBank/DDBJ whole genome shotgun (WGS) entry which is preliminary data.</text>
</comment>
<dbReference type="AlphaFoldDB" id="A0A438FQW3"/>